<organism evidence="1 2">
    <name type="scientific">Stutzerimonas xanthomarina</name>
    <dbReference type="NCBI Taxonomy" id="271420"/>
    <lineage>
        <taxon>Bacteria</taxon>
        <taxon>Pseudomonadati</taxon>
        <taxon>Pseudomonadota</taxon>
        <taxon>Gammaproteobacteria</taxon>
        <taxon>Pseudomonadales</taxon>
        <taxon>Pseudomonadaceae</taxon>
        <taxon>Stutzerimonas</taxon>
    </lineage>
</organism>
<reference evidence="1 2" key="1">
    <citation type="submission" date="2018-10" db="EMBL/GenBank/DDBJ databases">
        <title>Transmission dynamics of multidrug resistant bacteria on intensive care unit surfaces.</title>
        <authorList>
            <person name="D'Souza A.W."/>
            <person name="Potter R.F."/>
            <person name="Wallace M."/>
            <person name="Shupe A."/>
            <person name="Patel S."/>
            <person name="Sun S."/>
            <person name="Gul D."/>
            <person name="Kwon J.H."/>
            <person name="Andleeb S."/>
            <person name="Burnham C.-A.D."/>
            <person name="Dantas G."/>
        </authorList>
    </citation>
    <scope>NUCLEOTIDE SEQUENCE [LARGE SCALE GENOMIC DNA]</scope>
    <source>
        <strain evidence="1 2">PX_177</strain>
    </source>
</reference>
<gene>
    <name evidence="1" type="ORF">EGJ28_21090</name>
</gene>
<comment type="caution">
    <text evidence="1">The sequence shown here is derived from an EMBL/GenBank/DDBJ whole genome shotgun (WGS) entry which is preliminary data.</text>
</comment>
<dbReference type="EMBL" id="RHQL01000018">
    <property type="protein sequence ID" value="RRV05438.1"/>
    <property type="molecule type" value="Genomic_DNA"/>
</dbReference>
<accession>A0A427DQ42</accession>
<dbReference type="Proteomes" id="UP000276506">
    <property type="component" value="Unassembled WGS sequence"/>
</dbReference>
<name>A0A427DQ42_9GAMM</name>
<sequence>MGHEDIFAFVDPRDGEYGVSYSARSEQAIQALAEKAGYTGSFTRVVRAFPPRPSARLLEERARLELCSSTDDPDLW</sequence>
<evidence type="ECO:0000313" key="1">
    <source>
        <dbReference type="EMBL" id="RRV05438.1"/>
    </source>
</evidence>
<proteinExistence type="predicted"/>
<evidence type="ECO:0000313" key="2">
    <source>
        <dbReference type="Proteomes" id="UP000276506"/>
    </source>
</evidence>
<dbReference type="AlphaFoldDB" id="A0A427DQ42"/>
<protein>
    <submittedName>
        <fullName evidence="1">Uncharacterized protein</fullName>
    </submittedName>
</protein>